<name>A0A8S5RYL1_9CAUD</name>
<accession>A0A8S5RYL1</accession>
<reference evidence="1" key="1">
    <citation type="journal article" date="2021" name="Proc. Natl. Acad. Sci. U.S.A.">
        <title>A Catalog of Tens of Thousands of Viruses from Human Metagenomes Reveals Hidden Associations with Chronic Diseases.</title>
        <authorList>
            <person name="Tisza M.J."/>
            <person name="Buck C.B."/>
        </authorList>
    </citation>
    <scope>NUCLEOTIDE SEQUENCE</scope>
    <source>
        <strain evidence="1">CtNQV2</strain>
    </source>
</reference>
<protein>
    <submittedName>
        <fullName evidence="1">Uncharacterized protein</fullName>
    </submittedName>
</protein>
<dbReference type="EMBL" id="BK032510">
    <property type="protein sequence ID" value="DAF43813.1"/>
    <property type="molecule type" value="Genomic_DNA"/>
</dbReference>
<evidence type="ECO:0000313" key="1">
    <source>
        <dbReference type="EMBL" id="DAF43813.1"/>
    </source>
</evidence>
<organism evidence="1">
    <name type="scientific">Myoviridae sp. ctNQV2</name>
    <dbReference type="NCBI Taxonomy" id="2827683"/>
    <lineage>
        <taxon>Viruses</taxon>
        <taxon>Duplodnaviria</taxon>
        <taxon>Heunggongvirae</taxon>
        <taxon>Uroviricota</taxon>
        <taxon>Caudoviricetes</taxon>
    </lineage>
</organism>
<sequence length="34" mass="3977">MYIINNADSRIGCCIQPVYTIHLYIINNMKYINA</sequence>
<proteinExistence type="predicted"/>